<dbReference type="Gramene" id="ONK81158">
    <property type="protein sequence ID" value="ONK81158"/>
    <property type="gene ID" value="A4U43_C01F25900"/>
</dbReference>
<dbReference type="InterPro" id="IPR008889">
    <property type="entry name" value="VQ"/>
</dbReference>
<evidence type="ECO:0000256" key="1">
    <source>
        <dbReference type="SAM" id="MobiDB-lite"/>
    </source>
</evidence>
<dbReference type="EMBL" id="CM007381">
    <property type="protein sequence ID" value="ONK81158.1"/>
    <property type="molecule type" value="Genomic_DNA"/>
</dbReference>
<feature type="region of interest" description="Disordered" evidence="1">
    <location>
        <begin position="1"/>
        <end position="40"/>
    </location>
</feature>
<evidence type="ECO:0000259" key="2">
    <source>
        <dbReference type="Pfam" id="PF05678"/>
    </source>
</evidence>
<dbReference type="Proteomes" id="UP000243459">
    <property type="component" value="Chromosome 1"/>
</dbReference>
<feature type="region of interest" description="Disordered" evidence="1">
    <location>
        <begin position="74"/>
        <end position="105"/>
    </location>
</feature>
<gene>
    <name evidence="3" type="ORF">A4U43_C01F25900</name>
</gene>
<evidence type="ECO:0000313" key="3">
    <source>
        <dbReference type="EMBL" id="ONK81158.1"/>
    </source>
</evidence>
<name>A0A5P1FSG0_ASPOF</name>
<evidence type="ECO:0000313" key="4">
    <source>
        <dbReference type="Proteomes" id="UP000243459"/>
    </source>
</evidence>
<feature type="domain" description="VQ" evidence="2">
    <location>
        <begin position="47"/>
        <end position="72"/>
    </location>
</feature>
<feature type="compositionally biased region" description="Low complexity" evidence="1">
    <location>
        <begin position="80"/>
        <end position="91"/>
    </location>
</feature>
<reference evidence="4" key="1">
    <citation type="journal article" date="2017" name="Nat. Commun.">
        <title>The asparagus genome sheds light on the origin and evolution of a young Y chromosome.</title>
        <authorList>
            <person name="Harkess A."/>
            <person name="Zhou J."/>
            <person name="Xu C."/>
            <person name="Bowers J.E."/>
            <person name="Van der Hulst R."/>
            <person name="Ayyampalayam S."/>
            <person name="Mercati F."/>
            <person name="Riccardi P."/>
            <person name="McKain M.R."/>
            <person name="Kakrana A."/>
            <person name="Tang H."/>
            <person name="Ray J."/>
            <person name="Groenendijk J."/>
            <person name="Arikit S."/>
            <person name="Mathioni S.M."/>
            <person name="Nakano M."/>
            <person name="Shan H."/>
            <person name="Telgmann-Rauber A."/>
            <person name="Kanno A."/>
            <person name="Yue Z."/>
            <person name="Chen H."/>
            <person name="Li W."/>
            <person name="Chen Y."/>
            <person name="Xu X."/>
            <person name="Zhang Y."/>
            <person name="Luo S."/>
            <person name="Chen H."/>
            <person name="Gao J."/>
            <person name="Mao Z."/>
            <person name="Pires J.C."/>
            <person name="Luo M."/>
            <person name="Kudrna D."/>
            <person name="Wing R.A."/>
            <person name="Meyers B.C."/>
            <person name="Yi K."/>
            <person name="Kong H."/>
            <person name="Lavrijsen P."/>
            <person name="Sunseri F."/>
            <person name="Falavigna A."/>
            <person name="Ye Y."/>
            <person name="Leebens-Mack J.H."/>
            <person name="Chen G."/>
        </authorList>
    </citation>
    <scope>NUCLEOTIDE SEQUENCE [LARGE SCALE GENOMIC DNA]</scope>
    <source>
        <strain evidence="4">cv. DH0086</strain>
    </source>
</reference>
<feature type="compositionally biased region" description="Basic and acidic residues" evidence="1">
    <location>
        <begin position="92"/>
        <end position="105"/>
    </location>
</feature>
<dbReference type="Pfam" id="PF05678">
    <property type="entry name" value="VQ"/>
    <property type="match status" value="1"/>
</dbReference>
<sequence length="124" mass="13997">MSAATTKSSWGHGRGDVWLSARLESREEEEDGVRLHEREKQQRRAAIIETHKVHTDVTHFKSVVQCLTGKDSVVGKTSERSSSSQGVQVQQKSEEGGREGKGEFDDILKMKLPSLDELKEFWDD</sequence>
<dbReference type="AlphaFoldDB" id="A0A5P1FSG0"/>
<keyword evidence="4" id="KW-1185">Reference proteome</keyword>
<protein>
    <recommendedName>
        <fullName evidence="2">VQ domain-containing protein</fullName>
    </recommendedName>
</protein>
<accession>A0A5P1FSG0</accession>
<proteinExistence type="predicted"/>
<organism evidence="3 4">
    <name type="scientific">Asparagus officinalis</name>
    <name type="common">Garden asparagus</name>
    <dbReference type="NCBI Taxonomy" id="4686"/>
    <lineage>
        <taxon>Eukaryota</taxon>
        <taxon>Viridiplantae</taxon>
        <taxon>Streptophyta</taxon>
        <taxon>Embryophyta</taxon>
        <taxon>Tracheophyta</taxon>
        <taxon>Spermatophyta</taxon>
        <taxon>Magnoliopsida</taxon>
        <taxon>Liliopsida</taxon>
        <taxon>Asparagales</taxon>
        <taxon>Asparagaceae</taxon>
        <taxon>Asparagoideae</taxon>
        <taxon>Asparagus</taxon>
    </lineage>
</organism>